<dbReference type="NCBIfam" id="TIGR04409">
    <property type="entry name" value="LptC_YrbK"/>
    <property type="match status" value="1"/>
</dbReference>
<organism evidence="2 3">
    <name type="scientific">Candidatus Sulfurimonas baltica</name>
    <dbReference type="NCBI Taxonomy" id="2740404"/>
    <lineage>
        <taxon>Bacteria</taxon>
        <taxon>Pseudomonadati</taxon>
        <taxon>Campylobacterota</taxon>
        <taxon>Epsilonproteobacteria</taxon>
        <taxon>Campylobacterales</taxon>
        <taxon>Sulfurimonadaceae</taxon>
        <taxon>Sulfurimonas</taxon>
    </lineage>
</organism>
<dbReference type="EMBL" id="CP054492">
    <property type="protein sequence ID" value="QOY53313.1"/>
    <property type="molecule type" value="Genomic_DNA"/>
</dbReference>
<evidence type="ECO:0000313" key="3">
    <source>
        <dbReference type="Proteomes" id="UP000593994"/>
    </source>
</evidence>
<dbReference type="Gene3D" id="2.60.450.10">
    <property type="entry name" value="Lipopolysaccharide (LPS) transport protein A like domain"/>
    <property type="match status" value="1"/>
</dbReference>
<dbReference type="InterPro" id="IPR026265">
    <property type="entry name" value="LptC"/>
</dbReference>
<dbReference type="RefSeq" id="WP_194372267.1">
    <property type="nucleotide sequence ID" value="NZ_CP054492.1"/>
</dbReference>
<evidence type="ECO:0000256" key="1">
    <source>
        <dbReference type="SAM" id="Phobius"/>
    </source>
</evidence>
<proteinExistence type="predicted"/>
<dbReference type="Pfam" id="PF06835">
    <property type="entry name" value="LptC"/>
    <property type="match status" value="1"/>
</dbReference>
<keyword evidence="1" id="KW-0812">Transmembrane</keyword>
<keyword evidence="3" id="KW-1185">Reference proteome</keyword>
<sequence length="173" mass="20037">MNLNIFFIIISSGLLMIYFLFKPLIIKEQKFTDVALFNIFSFTMYELNNKGLITLMNGTEATRYSNRYTIKHIDYTDNSKNYIANMKSKNGIYKNDIVTLDGDVIYYREDGLTFETQKAVYNKKTSIAQADGKYILYQNSDSVVGTQLKYNNLLQQASSKDVTAKYQLIEEQK</sequence>
<evidence type="ECO:0000313" key="2">
    <source>
        <dbReference type="EMBL" id="QOY53313.1"/>
    </source>
</evidence>
<protein>
    <submittedName>
        <fullName evidence="2">LPS export ABC transporter periplasmic protein LptC</fullName>
    </submittedName>
</protein>
<dbReference type="Proteomes" id="UP000593994">
    <property type="component" value="Chromosome"/>
</dbReference>
<dbReference type="InterPro" id="IPR010664">
    <property type="entry name" value="LipoPS_assembly_LptC-rel"/>
</dbReference>
<name>A0A7S7LYQ9_9BACT</name>
<keyword evidence="1" id="KW-0472">Membrane</keyword>
<dbReference type="GO" id="GO:0005886">
    <property type="term" value="C:plasma membrane"/>
    <property type="evidence" value="ECO:0007669"/>
    <property type="project" value="InterPro"/>
</dbReference>
<keyword evidence="1" id="KW-1133">Transmembrane helix</keyword>
<gene>
    <name evidence="2" type="primary">lptC</name>
    <name evidence="2" type="ORF">HUE88_06465</name>
</gene>
<reference evidence="2 3" key="1">
    <citation type="submission" date="2020-05" db="EMBL/GenBank/DDBJ databases">
        <title>Sulfurimonas marisnigri, sp. nov., and Sulfurimonas baltica, sp. nov., manganese oxide reducing chemolithoautotrophs of the class Epsilonproteobacteria isolated from the pelagic redoxclines of the Black and Baltic Seas and emended description of the genus Sulfurimonas.</title>
        <authorList>
            <person name="Henkel J.V."/>
            <person name="Laudan C."/>
            <person name="Werner J."/>
            <person name="Neu T."/>
            <person name="Plewe S."/>
            <person name="Sproer C."/>
            <person name="Bunk B."/>
            <person name="Schulz-Vogt H.N."/>
        </authorList>
    </citation>
    <scope>NUCLEOTIDE SEQUENCE [LARGE SCALE GENOMIC DNA]</scope>
    <source>
        <strain evidence="2 3">GD2</strain>
    </source>
</reference>
<feature type="transmembrane region" description="Helical" evidence="1">
    <location>
        <begin position="6"/>
        <end position="21"/>
    </location>
</feature>
<dbReference type="GO" id="GO:0015221">
    <property type="term" value="F:lipopolysaccharide transmembrane transporter activity"/>
    <property type="evidence" value="ECO:0007669"/>
    <property type="project" value="InterPro"/>
</dbReference>
<dbReference type="KEGG" id="sbal:HUE88_06465"/>
<accession>A0A7S7LYQ9</accession>
<dbReference type="AlphaFoldDB" id="A0A7S7LYQ9"/>